<organism evidence="7 8">
    <name type="scientific">Conexibacter woesei (strain DSM 14684 / CCUG 47730 / CIP 108061 / JCM 11494 / NBRC 100937 / ID131577)</name>
    <dbReference type="NCBI Taxonomy" id="469383"/>
    <lineage>
        <taxon>Bacteria</taxon>
        <taxon>Bacillati</taxon>
        <taxon>Actinomycetota</taxon>
        <taxon>Thermoleophilia</taxon>
        <taxon>Solirubrobacterales</taxon>
        <taxon>Conexibacteraceae</taxon>
        <taxon>Conexibacter</taxon>
    </lineage>
</organism>
<keyword evidence="5" id="KW-0029">Amino-acid transport</keyword>
<evidence type="ECO:0000313" key="8">
    <source>
        <dbReference type="Proteomes" id="UP000008229"/>
    </source>
</evidence>
<dbReference type="Gene3D" id="3.40.50.300">
    <property type="entry name" value="P-loop containing nucleotide triphosphate hydrolases"/>
    <property type="match status" value="1"/>
</dbReference>
<dbReference type="InterPro" id="IPR003593">
    <property type="entry name" value="AAA+_ATPase"/>
</dbReference>
<evidence type="ECO:0000256" key="1">
    <source>
        <dbReference type="ARBA" id="ARBA00005417"/>
    </source>
</evidence>
<keyword evidence="3" id="KW-0547">Nucleotide-binding</keyword>
<dbReference type="STRING" id="469383.Cwoe_3969"/>
<dbReference type="SMART" id="SM00382">
    <property type="entry name" value="AAA"/>
    <property type="match status" value="1"/>
</dbReference>
<dbReference type="Proteomes" id="UP000008229">
    <property type="component" value="Chromosome"/>
</dbReference>
<dbReference type="GO" id="GO:0015807">
    <property type="term" value="P:L-amino acid transport"/>
    <property type="evidence" value="ECO:0007669"/>
    <property type="project" value="TreeGrafter"/>
</dbReference>
<evidence type="ECO:0000256" key="2">
    <source>
        <dbReference type="ARBA" id="ARBA00022448"/>
    </source>
</evidence>
<dbReference type="InterPro" id="IPR027417">
    <property type="entry name" value="P-loop_NTPase"/>
</dbReference>
<dbReference type="GO" id="GO:0015658">
    <property type="term" value="F:branched-chain amino acid transmembrane transporter activity"/>
    <property type="evidence" value="ECO:0007669"/>
    <property type="project" value="TreeGrafter"/>
</dbReference>
<name>D3F3M1_CONWI</name>
<keyword evidence="4" id="KW-0067">ATP-binding</keyword>
<dbReference type="KEGG" id="cwo:Cwoe_3969"/>
<evidence type="ECO:0000256" key="5">
    <source>
        <dbReference type="ARBA" id="ARBA00022970"/>
    </source>
</evidence>
<dbReference type="SUPFAM" id="SSF52540">
    <property type="entry name" value="P-loop containing nucleoside triphosphate hydrolases"/>
    <property type="match status" value="1"/>
</dbReference>
<dbReference type="PROSITE" id="PS00211">
    <property type="entry name" value="ABC_TRANSPORTER_1"/>
    <property type="match status" value="1"/>
</dbReference>
<accession>D3F3M1</accession>
<keyword evidence="2" id="KW-0813">Transport</keyword>
<dbReference type="GO" id="GO:0005524">
    <property type="term" value="F:ATP binding"/>
    <property type="evidence" value="ECO:0007669"/>
    <property type="project" value="UniProtKB-KW"/>
</dbReference>
<dbReference type="PROSITE" id="PS50893">
    <property type="entry name" value="ABC_TRANSPORTER_2"/>
    <property type="match status" value="1"/>
</dbReference>
<evidence type="ECO:0000259" key="6">
    <source>
        <dbReference type="PROSITE" id="PS50893"/>
    </source>
</evidence>
<dbReference type="PANTHER" id="PTHR43820">
    <property type="entry name" value="HIGH-AFFINITY BRANCHED-CHAIN AMINO ACID TRANSPORT ATP-BINDING PROTEIN LIVF"/>
    <property type="match status" value="1"/>
</dbReference>
<dbReference type="AlphaFoldDB" id="D3F3M1"/>
<dbReference type="EMBL" id="CP001854">
    <property type="protein sequence ID" value="ADB52386.1"/>
    <property type="molecule type" value="Genomic_DNA"/>
</dbReference>
<evidence type="ECO:0000256" key="3">
    <source>
        <dbReference type="ARBA" id="ARBA00022741"/>
    </source>
</evidence>
<dbReference type="InterPro" id="IPR003439">
    <property type="entry name" value="ABC_transporter-like_ATP-bd"/>
</dbReference>
<evidence type="ECO:0000313" key="7">
    <source>
        <dbReference type="EMBL" id="ADB52386.1"/>
    </source>
</evidence>
<dbReference type="InterPro" id="IPR052156">
    <property type="entry name" value="BCAA_Transport_ATP-bd_LivF"/>
</dbReference>
<dbReference type="eggNOG" id="COG0410">
    <property type="taxonomic scope" value="Bacteria"/>
</dbReference>
<comment type="similarity">
    <text evidence="1">Belongs to the ABC transporter superfamily.</text>
</comment>
<proteinExistence type="inferred from homology"/>
<feature type="domain" description="ABC transporter" evidence="6">
    <location>
        <begin position="13"/>
        <end position="243"/>
    </location>
</feature>
<dbReference type="GO" id="GO:0016887">
    <property type="term" value="F:ATP hydrolysis activity"/>
    <property type="evidence" value="ECO:0007669"/>
    <property type="project" value="InterPro"/>
</dbReference>
<evidence type="ECO:0000256" key="4">
    <source>
        <dbReference type="ARBA" id="ARBA00022840"/>
    </source>
</evidence>
<dbReference type="Pfam" id="PF00005">
    <property type="entry name" value="ABC_tran"/>
    <property type="match status" value="1"/>
</dbReference>
<reference evidence="8" key="2">
    <citation type="submission" date="2010-01" db="EMBL/GenBank/DDBJ databases">
        <title>The complete genome of Conexibacter woesei DSM 14684.</title>
        <authorList>
            <consortium name="US DOE Joint Genome Institute (JGI-PGF)"/>
            <person name="Lucas S."/>
            <person name="Copeland A."/>
            <person name="Lapidus A."/>
            <person name="Glavina del Rio T."/>
            <person name="Dalin E."/>
            <person name="Tice H."/>
            <person name="Bruce D."/>
            <person name="Goodwin L."/>
            <person name="Pitluck S."/>
            <person name="Kyrpides N."/>
            <person name="Mavromatis K."/>
            <person name="Ivanova N."/>
            <person name="Mikhailova N."/>
            <person name="Chertkov O."/>
            <person name="Brettin T."/>
            <person name="Detter J.C."/>
            <person name="Han C."/>
            <person name="Larimer F."/>
            <person name="Land M."/>
            <person name="Hauser L."/>
            <person name="Markowitz V."/>
            <person name="Cheng J.-F."/>
            <person name="Hugenholtz P."/>
            <person name="Woyke T."/>
            <person name="Wu D."/>
            <person name="Pukall R."/>
            <person name="Steenblock K."/>
            <person name="Schneider S."/>
            <person name="Klenk H.-P."/>
            <person name="Eisen J.A."/>
        </authorList>
    </citation>
    <scope>NUCLEOTIDE SEQUENCE [LARGE SCALE GENOMIC DNA]</scope>
    <source>
        <strain evidence="8">DSM 14684 / CIP 108061 / JCM 11494 / NBRC 100937 / ID131577</strain>
    </source>
</reference>
<dbReference type="PANTHER" id="PTHR43820:SF4">
    <property type="entry name" value="HIGH-AFFINITY BRANCHED-CHAIN AMINO ACID TRANSPORT ATP-BINDING PROTEIN LIVF"/>
    <property type="match status" value="1"/>
</dbReference>
<dbReference type="HOGENOM" id="CLU_000604_1_2_11"/>
<dbReference type="CDD" id="cd03224">
    <property type="entry name" value="ABC_TM1139_LivF_branched"/>
    <property type="match status" value="1"/>
</dbReference>
<sequence length="249" mass="26866">MSGGAEPSTPLLLETNELVAGYVPEANILNGTTIRVHEGEMVTIVGPNGAGKSTLIKTIFGLLRPRSGEIRFGGESIGGCKPHLITRLGLSYVPQLDNVFRSLTVEENLEMGALDRTTMPAQKERVYELFPRLRERRDQPAGTMSGGERQMVAMAKALMPEPRLILLDEPSAGLAPAFVEAIFEKTEAVNRAGVTILMVEQNARRALAASHRGYVLDLGKERFEGRGRDLLDDPKVAELYLGGAAAAAA</sequence>
<dbReference type="RefSeq" id="WP_012935437.1">
    <property type="nucleotide sequence ID" value="NC_013739.1"/>
</dbReference>
<protein>
    <submittedName>
        <fullName evidence="7">ABC transporter related protein</fullName>
    </submittedName>
</protein>
<dbReference type="InterPro" id="IPR017871">
    <property type="entry name" value="ABC_transporter-like_CS"/>
</dbReference>
<keyword evidence="8" id="KW-1185">Reference proteome</keyword>
<gene>
    <name evidence="7" type="ordered locus">Cwoe_3969</name>
</gene>
<dbReference type="OrthoDB" id="5179231at2"/>
<reference evidence="7 8" key="1">
    <citation type="journal article" date="2010" name="Stand. Genomic Sci.">
        <title>Complete genome sequence of Conexibacter woesei type strain (ID131577).</title>
        <authorList>
            <person name="Pukall R."/>
            <person name="Lapidus A."/>
            <person name="Glavina Del Rio T."/>
            <person name="Copeland A."/>
            <person name="Tice H."/>
            <person name="Cheng J.-F."/>
            <person name="Lucas S."/>
            <person name="Chen F."/>
            <person name="Nolan M."/>
            <person name="Bruce D."/>
            <person name="Goodwin L."/>
            <person name="Pitluck S."/>
            <person name="Mavromatis K."/>
            <person name="Ivanova N."/>
            <person name="Ovchinnikova G."/>
            <person name="Pati A."/>
            <person name="Chen A."/>
            <person name="Palaniappan K."/>
            <person name="Land M."/>
            <person name="Hauser L."/>
            <person name="Chang Y.-J."/>
            <person name="Jeffries C.D."/>
            <person name="Chain P."/>
            <person name="Meincke L."/>
            <person name="Sims D."/>
            <person name="Brettin T."/>
            <person name="Detter J.C."/>
            <person name="Rohde M."/>
            <person name="Goeker M."/>
            <person name="Bristow J."/>
            <person name="Eisen J.A."/>
            <person name="Markowitz V."/>
            <person name="Kyrpides N.C."/>
            <person name="Klenk H.-P."/>
            <person name="Hugenholtz P."/>
        </authorList>
    </citation>
    <scope>NUCLEOTIDE SEQUENCE [LARGE SCALE GENOMIC DNA]</scope>
    <source>
        <strain evidence="8">DSM 14684 / CIP 108061 / JCM 11494 / NBRC 100937 / ID131577</strain>
    </source>
</reference>